<feature type="domain" description="DNA primase/polymerase bifunctional N-terminal" evidence="1">
    <location>
        <begin position="8"/>
        <end position="163"/>
    </location>
</feature>
<dbReference type="AlphaFoldDB" id="X7EDJ9"/>
<dbReference type="InterPro" id="IPR015330">
    <property type="entry name" value="DNA_primase/pol_bifunc_N"/>
</dbReference>
<gene>
    <name evidence="2" type="ORF">OCH239_12590</name>
</gene>
<reference evidence="2 3" key="1">
    <citation type="submission" date="2014-01" db="EMBL/GenBank/DDBJ databases">
        <title>Roseivivax halodurans JCM 10272 Genome Sequencing.</title>
        <authorList>
            <person name="Lai Q."/>
            <person name="Li G."/>
            <person name="Shao Z."/>
        </authorList>
    </citation>
    <scope>NUCLEOTIDE SEQUENCE [LARGE SCALE GENOMIC DNA]</scope>
    <source>
        <strain evidence="2 3">JCM 10272</strain>
    </source>
</reference>
<dbReference type="RefSeq" id="WP_037265533.1">
    <property type="nucleotide sequence ID" value="NZ_JALZ01000031.1"/>
</dbReference>
<dbReference type="InterPro" id="IPR014820">
    <property type="entry name" value="PriCT_1"/>
</dbReference>
<protein>
    <recommendedName>
        <fullName evidence="1">DNA primase/polymerase bifunctional N-terminal domain-containing protein</fullName>
    </recommendedName>
</protein>
<dbReference type="Pfam" id="PF09250">
    <property type="entry name" value="Prim-Pol"/>
    <property type="match status" value="1"/>
</dbReference>
<sequence length="355" mass="38668">MGVYALHVGDFADHDLAAFPVDTRAKRPAVKGWQDANASKSRAWARSPKFASADGLGIVMGKPSGIVEVDVDAVGDAWLAMAVERYGETPITIRTASGKSKLWYRHNGEGRSVRPFSDMPVDILGDGFTIAPPSRRDDLGASYTFRTGCLDDVANLPTIPAGAIDMPAQRAAGTVRSGERNASLWRWCMAEARHCDDVEALIDAAATWCSAFLDPLATKEVEGCARSAWTYESSGRNFIGLKKPQLTNGDMIMDGLIDQPEAYALYLLFQRWHRNRPAFAIAPRAMSDAGSPPWPRRRIESARDVLIERGFITEVRSPRKGRRQCGLYSLTPQSLPGGGVYSDCAQIRAFSGASA</sequence>
<name>X7EDJ9_9RHOB</name>
<accession>X7EDJ9</accession>
<proteinExistence type="predicted"/>
<dbReference type="STRING" id="1449350.OCH239_12590"/>
<dbReference type="OrthoDB" id="7375281at2"/>
<keyword evidence="3" id="KW-1185">Reference proteome</keyword>
<dbReference type="PATRIC" id="fig|1449350.3.peg.3585"/>
<organism evidence="2 3">
    <name type="scientific">Roseivivax halodurans JCM 10272</name>
    <dbReference type="NCBI Taxonomy" id="1449350"/>
    <lineage>
        <taxon>Bacteria</taxon>
        <taxon>Pseudomonadati</taxon>
        <taxon>Pseudomonadota</taxon>
        <taxon>Alphaproteobacteria</taxon>
        <taxon>Rhodobacterales</taxon>
        <taxon>Roseobacteraceae</taxon>
        <taxon>Roseivivax</taxon>
    </lineage>
</organism>
<evidence type="ECO:0000313" key="3">
    <source>
        <dbReference type="Proteomes" id="UP000022447"/>
    </source>
</evidence>
<dbReference type="EMBL" id="JALZ01000031">
    <property type="protein sequence ID" value="ETX13271.1"/>
    <property type="molecule type" value="Genomic_DNA"/>
</dbReference>
<evidence type="ECO:0000259" key="1">
    <source>
        <dbReference type="SMART" id="SM00943"/>
    </source>
</evidence>
<dbReference type="Pfam" id="PF08708">
    <property type="entry name" value="PriCT_1"/>
    <property type="match status" value="1"/>
</dbReference>
<comment type="caution">
    <text evidence="2">The sequence shown here is derived from an EMBL/GenBank/DDBJ whole genome shotgun (WGS) entry which is preliminary data.</text>
</comment>
<dbReference type="SUPFAM" id="SSF56747">
    <property type="entry name" value="Prim-pol domain"/>
    <property type="match status" value="1"/>
</dbReference>
<dbReference type="eggNOG" id="ENOG50340G2">
    <property type="taxonomic scope" value="Bacteria"/>
</dbReference>
<evidence type="ECO:0000313" key="2">
    <source>
        <dbReference type="EMBL" id="ETX13271.1"/>
    </source>
</evidence>
<dbReference type="Proteomes" id="UP000022447">
    <property type="component" value="Unassembled WGS sequence"/>
</dbReference>
<dbReference type="SMART" id="SM00943">
    <property type="entry name" value="Prim-Pol"/>
    <property type="match status" value="1"/>
</dbReference>